<proteinExistence type="predicted"/>
<reference evidence="2" key="1">
    <citation type="submission" date="2023-03" db="EMBL/GenBank/DDBJ databases">
        <title>Massive genome expansion in bonnet fungi (Mycena s.s.) driven by repeated elements and novel gene families across ecological guilds.</title>
        <authorList>
            <consortium name="Lawrence Berkeley National Laboratory"/>
            <person name="Harder C.B."/>
            <person name="Miyauchi S."/>
            <person name="Viragh M."/>
            <person name="Kuo A."/>
            <person name="Thoen E."/>
            <person name="Andreopoulos B."/>
            <person name="Lu D."/>
            <person name="Skrede I."/>
            <person name="Drula E."/>
            <person name="Henrissat B."/>
            <person name="Morin E."/>
            <person name="Kohler A."/>
            <person name="Barry K."/>
            <person name="LaButti K."/>
            <person name="Morin E."/>
            <person name="Salamov A."/>
            <person name="Lipzen A."/>
            <person name="Mereny Z."/>
            <person name="Hegedus B."/>
            <person name="Baldrian P."/>
            <person name="Stursova M."/>
            <person name="Weitz H."/>
            <person name="Taylor A."/>
            <person name="Grigoriev I.V."/>
            <person name="Nagy L.G."/>
            <person name="Martin F."/>
            <person name="Kauserud H."/>
        </authorList>
    </citation>
    <scope>NUCLEOTIDE SEQUENCE</scope>
    <source>
        <strain evidence="2">9284</strain>
    </source>
</reference>
<dbReference type="SUPFAM" id="SSF54695">
    <property type="entry name" value="POZ domain"/>
    <property type="match status" value="1"/>
</dbReference>
<dbReference type="Proteomes" id="UP001221142">
    <property type="component" value="Unassembled WGS sequence"/>
</dbReference>
<dbReference type="PROSITE" id="PS50097">
    <property type="entry name" value="BTB"/>
    <property type="match status" value="1"/>
</dbReference>
<evidence type="ECO:0000313" key="3">
    <source>
        <dbReference type="Proteomes" id="UP001221142"/>
    </source>
</evidence>
<accession>A0AAD7BDG8</accession>
<dbReference type="EMBL" id="JARKIF010000020">
    <property type="protein sequence ID" value="KAJ7617965.1"/>
    <property type="molecule type" value="Genomic_DNA"/>
</dbReference>
<protein>
    <recommendedName>
        <fullName evidence="1">BTB domain-containing protein</fullName>
    </recommendedName>
</protein>
<dbReference type="InterPro" id="IPR000210">
    <property type="entry name" value="BTB/POZ_dom"/>
</dbReference>
<dbReference type="AlphaFoldDB" id="A0AAD7BDG8"/>
<comment type="caution">
    <text evidence="2">The sequence shown here is derived from an EMBL/GenBank/DDBJ whole genome shotgun (WGS) entry which is preliminary data.</text>
</comment>
<name>A0AAD7BDG8_9AGAR</name>
<dbReference type="SMART" id="SM00225">
    <property type="entry name" value="BTB"/>
    <property type="match status" value="1"/>
</dbReference>
<keyword evidence="3" id="KW-1185">Reference proteome</keyword>
<evidence type="ECO:0000259" key="1">
    <source>
        <dbReference type="PROSITE" id="PS50097"/>
    </source>
</evidence>
<sequence length="298" mass="33572">MDSESSPLVRSSELWFDDGTVILQAENTLFRAYRGVLAAQSPVFKDTFSIPQPKEQETVDGCPLLQVHDSARDFEMFLSALHDAGYFAHHPVDGLDTVTRFLRLSTKYDVEHLRARMVSILDAIYPSSLTEWLVRSPPAGYAELDGDHFLALNLATEYQILPPLPGIYLECSTSPIPDIFASEIDLNAKEMCVAAAEGFSDNWARKIVQGMLSLSDKRLCKTPNECDRERLSLVLHNGIPKFAELFDCSWRWDDSELCVQCKATAKKEYDAAVKKLWVVLPSLFALPKWELLHESENA</sequence>
<feature type="domain" description="BTB" evidence="1">
    <location>
        <begin position="19"/>
        <end position="83"/>
    </location>
</feature>
<dbReference type="CDD" id="cd18186">
    <property type="entry name" value="BTB_POZ_ZBTB_KLHL-like"/>
    <property type="match status" value="1"/>
</dbReference>
<dbReference type="Gene3D" id="3.30.710.10">
    <property type="entry name" value="Potassium Channel Kv1.1, Chain A"/>
    <property type="match status" value="1"/>
</dbReference>
<gene>
    <name evidence="2" type="ORF">FB45DRAFT_840759</name>
</gene>
<evidence type="ECO:0000313" key="2">
    <source>
        <dbReference type="EMBL" id="KAJ7617965.1"/>
    </source>
</evidence>
<organism evidence="2 3">
    <name type="scientific">Roridomyces roridus</name>
    <dbReference type="NCBI Taxonomy" id="1738132"/>
    <lineage>
        <taxon>Eukaryota</taxon>
        <taxon>Fungi</taxon>
        <taxon>Dikarya</taxon>
        <taxon>Basidiomycota</taxon>
        <taxon>Agaricomycotina</taxon>
        <taxon>Agaricomycetes</taxon>
        <taxon>Agaricomycetidae</taxon>
        <taxon>Agaricales</taxon>
        <taxon>Marasmiineae</taxon>
        <taxon>Mycenaceae</taxon>
        <taxon>Roridomyces</taxon>
    </lineage>
</organism>
<dbReference type="Pfam" id="PF00651">
    <property type="entry name" value="BTB"/>
    <property type="match status" value="1"/>
</dbReference>
<dbReference type="InterPro" id="IPR011333">
    <property type="entry name" value="SKP1/BTB/POZ_sf"/>
</dbReference>